<dbReference type="AlphaFoldDB" id="A0A183L0A3"/>
<sequence>MTKDSKLPTPLLPLNKVKLELKELLDIQQLTKTPSVYYVAMDHLDY</sequence>
<evidence type="ECO:0000313" key="2">
    <source>
        <dbReference type="Proteomes" id="UP000279833"/>
    </source>
</evidence>
<keyword evidence="2" id="KW-1185">Reference proteome</keyword>
<name>A0A183L0A3_9TREM</name>
<dbReference type="EMBL" id="UZAK01044977">
    <property type="protein sequence ID" value="VDP73265.1"/>
    <property type="molecule type" value="Genomic_DNA"/>
</dbReference>
<reference evidence="1 2" key="2">
    <citation type="submission" date="2018-11" db="EMBL/GenBank/DDBJ databases">
        <authorList>
            <consortium name="Pathogen Informatics"/>
        </authorList>
    </citation>
    <scope>NUCLEOTIDE SEQUENCE [LARGE SCALE GENOMIC DNA]</scope>
    <source>
        <strain evidence="1">Dakar</strain>
        <strain evidence="2">Dakar, Senegal</strain>
    </source>
</reference>
<dbReference type="WBParaSite" id="SCUD_0002075401-mRNA-1">
    <property type="protein sequence ID" value="SCUD_0002075401-mRNA-1"/>
    <property type="gene ID" value="SCUD_0002075401"/>
</dbReference>
<proteinExistence type="predicted"/>
<dbReference type="Proteomes" id="UP000279833">
    <property type="component" value="Unassembled WGS sequence"/>
</dbReference>
<reference evidence="3" key="1">
    <citation type="submission" date="2016-06" db="UniProtKB">
        <authorList>
            <consortium name="WormBaseParasite"/>
        </authorList>
    </citation>
    <scope>IDENTIFICATION</scope>
</reference>
<gene>
    <name evidence="1" type="ORF">SCUD_LOCUS20751</name>
</gene>
<evidence type="ECO:0000313" key="3">
    <source>
        <dbReference type="WBParaSite" id="SCUD_0002075401-mRNA-1"/>
    </source>
</evidence>
<evidence type="ECO:0000313" key="1">
    <source>
        <dbReference type="EMBL" id="VDP73265.1"/>
    </source>
</evidence>
<organism evidence="3">
    <name type="scientific">Schistosoma curassoni</name>
    <dbReference type="NCBI Taxonomy" id="6186"/>
    <lineage>
        <taxon>Eukaryota</taxon>
        <taxon>Metazoa</taxon>
        <taxon>Spiralia</taxon>
        <taxon>Lophotrochozoa</taxon>
        <taxon>Platyhelminthes</taxon>
        <taxon>Trematoda</taxon>
        <taxon>Digenea</taxon>
        <taxon>Strigeidida</taxon>
        <taxon>Schistosomatoidea</taxon>
        <taxon>Schistosomatidae</taxon>
        <taxon>Schistosoma</taxon>
    </lineage>
</organism>
<protein>
    <submittedName>
        <fullName evidence="3">MRG domain-containing protein</fullName>
    </submittedName>
</protein>
<accession>A0A183L0A3</accession>